<organism evidence="2 3">
    <name type="scientific">Fibrobacter intestinalis</name>
    <dbReference type="NCBI Taxonomy" id="28122"/>
    <lineage>
        <taxon>Bacteria</taxon>
        <taxon>Pseudomonadati</taxon>
        <taxon>Fibrobacterota</taxon>
        <taxon>Fibrobacteria</taxon>
        <taxon>Fibrobacterales</taxon>
        <taxon>Fibrobacteraceae</taxon>
        <taxon>Fibrobacter</taxon>
    </lineage>
</organism>
<reference evidence="2 3" key="1">
    <citation type="submission" date="2017-02" db="EMBL/GenBank/DDBJ databases">
        <authorList>
            <person name="Peterson S.W."/>
        </authorList>
    </citation>
    <scope>NUCLEOTIDE SEQUENCE [LARGE SCALE GENOMIC DNA]</scope>
    <source>
        <strain evidence="2 3">ATCC 43854</strain>
    </source>
</reference>
<dbReference type="SUPFAM" id="SSF82185">
    <property type="entry name" value="Histone H3 K4-specific methyltransferase SET7/9 N-terminal domain"/>
    <property type="match status" value="2"/>
</dbReference>
<feature type="signal peptide" evidence="1">
    <location>
        <begin position="1"/>
        <end position="22"/>
    </location>
</feature>
<dbReference type="PANTHER" id="PTHR46820:SF1">
    <property type="entry name" value="HISTONE-LYSINE N-METHYLTRANSFERASE SETD7"/>
    <property type="match status" value="1"/>
</dbReference>
<proteinExistence type="predicted"/>
<keyword evidence="1" id="KW-0732">Signal</keyword>
<dbReference type="Proteomes" id="UP000190449">
    <property type="component" value="Unassembled WGS sequence"/>
</dbReference>
<gene>
    <name evidence="2" type="ORF">SAMN02745108_02325</name>
</gene>
<name>A0A1T4QLJ1_9BACT</name>
<dbReference type="PANTHER" id="PTHR46820">
    <property type="entry name" value="HISTONE-LYSINE N-METHYLTRANSFERASE SETD7"/>
    <property type="match status" value="1"/>
</dbReference>
<evidence type="ECO:0000313" key="3">
    <source>
        <dbReference type="Proteomes" id="UP000190449"/>
    </source>
</evidence>
<dbReference type="STRING" id="28122.SAMN02745108_02325"/>
<accession>A0A1T4QLJ1</accession>
<dbReference type="Gene3D" id="2.20.110.10">
    <property type="entry name" value="Histone H3 K4-specific methyltransferase SET7/9 N-terminal domain"/>
    <property type="match status" value="2"/>
</dbReference>
<evidence type="ECO:0000313" key="2">
    <source>
        <dbReference type="EMBL" id="SKA04497.1"/>
    </source>
</evidence>
<evidence type="ECO:0000256" key="1">
    <source>
        <dbReference type="SAM" id="SignalP"/>
    </source>
</evidence>
<dbReference type="GO" id="GO:0003682">
    <property type="term" value="F:chromatin binding"/>
    <property type="evidence" value="ECO:0007669"/>
    <property type="project" value="TreeGrafter"/>
</dbReference>
<dbReference type="InterPro" id="IPR011652">
    <property type="entry name" value="MORN_2"/>
</dbReference>
<dbReference type="GO" id="GO:0070828">
    <property type="term" value="P:heterochromatin organization"/>
    <property type="evidence" value="ECO:0007669"/>
    <property type="project" value="TreeGrafter"/>
</dbReference>
<feature type="chain" id="PRO_5012730187" evidence="1">
    <location>
        <begin position="23"/>
        <end position="361"/>
    </location>
</feature>
<protein>
    <submittedName>
        <fullName evidence="2">Antitoxin component YwqK of the YwqJK toxin-antitoxin module</fullName>
    </submittedName>
</protein>
<dbReference type="GO" id="GO:0005694">
    <property type="term" value="C:chromosome"/>
    <property type="evidence" value="ECO:0007669"/>
    <property type="project" value="TreeGrafter"/>
</dbReference>
<sequence length="361" mass="41333">MGKIKMKIFLSVLTLAAVYAVADKSKCIPPDIYPCSNYYYERDNCKSIPLEKLDSITKENWVVERTGSISLDSCQFRFAYSIKSDSVDYFCKATAIGNESLKITEKESPGNCFDRYYDRYNENPSYNGWTINRKIKDGKLNGFTKAYDANGILRSNISYKNGVREGKEKLYEEDGLLRRERSFSVGKLNGTSINFDYEGNKHEELIYKNGVIQKDILYKRFDWIAGFAFTHCAIEYENEIYVSEEIPYQKGLRHGIAKTFFSPCHDGKHAHDFGLGRIKKESPYKNGKLNGVVKEFYIEKKIKSTTPYENGELNGTVKEFYPNGKIKSTVTYEDGEAVSEKKCFSKNGNVQKTGTEKIECD</sequence>
<dbReference type="EMBL" id="FUWU01000050">
    <property type="protein sequence ID" value="SKA04497.1"/>
    <property type="molecule type" value="Genomic_DNA"/>
</dbReference>
<dbReference type="RefSeq" id="WP_078777060.1">
    <property type="nucleotide sequence ID" value="NZ_FUWU01000050.1"/>
</dbReference>
<dbReference type="Pfam" id="PF07661">
    <property type="entry name" value="MORN_2"/>
    <property type="match status" value="2"/>
</dbReference>
<dbReference type="AlphaFoldDB" id="A0A1T4QLJ1"/>